<dbReference type="eggNOG" id="COG0151">
    <property type="taxonomic scope" value="Bacteria"/>
</dbReference>
<dbReference type="GO" id="GO:0046872">
    <property type="term" value="F:metal ion binding"/>
    <property type="evidence" value="ECO:0007669"/>
    <property type="project" value="InterPro"/>
</dbReference>
<protein>
    <submittedName>
        <fullName evidence="3">Biotin carboxylase</fullName>
    </submittedName>
</protein>
<evidence type="ECO:0000259" key="2">
    <source>
        <dbReference type="PROSITE" id="PS50975"/>
    </source>
</evidence>
<dbReference type="Gene3D" id="3.30.470.20">
    <property type="entry name" value="ATP-grasp fold, B domain"/>
    <property type="match status" value="1"/>
</dbReference>
<reference evidence="3 4" key="2">
    <citation type="submission" date="2011-11" db="EMBL/GenBank/DDBJ databases">
        <authorList>
            <consortium name="US DOE Joint Genome Institute"/>
            <person name="Lucas S."/>
            <person name="Han J."/>
            <person name="Lapidus A."/>
            <person name="Cheng J.-F."/>
            <person name="Goodwin L."/>
            <person name="Pitluck S."/>
            <person name="Peters L."/>
            <person name="Ovchinnikova G."/>
            <person name="Zhang X."/>
            <person name="Detter J.C."/>
            <person name="Han C."/>
            <person name="Tapia R."/>
            <person name="Land M."/>
            <person name="Hauser L."/>
            <person name="Kyrpides N."/>
            <person name="Ivanova N."/>
            <person name="Pagani I."/>
            <person name="Vogl K."/>
            <person name="Liu Z."/>
            <person name="Overmann J."/>
            <person name="Frigaard N.-U."/>
            <person name="Bryant D."/>
            <person name="Woyke T."/>
        </authorList>
    </citation>
    <scope>NUCLEOTIDE SEQUENCE [LARGE SCALE GENOMIC DNA]</scope>
    <source>
        <strain evidence="3 4">970</strain>
    </source>
</reference>
<gene>
    <name evidence="3" type="ORF">Thi970DRAFT_04634</name>
</gene>
<name>H8Z7U2_9GAMM</name>
<proteinExistence type="predicted"/>
<dbReference type="GO" id="GO:0005524">
    <property type="term" value="F:ATP binding"/>
    <property type="evidence" value="ECO:0007669"/>
    <property type="project" value="UniProtKB-UniRule"/>
</dbReference>
<dbReference type="PROSITE" id="PS50975">
    <property type="entry name" value="ATP_GRASP"/>
    <property type="match status" value="1"/>
</dbReference>
<feature type="domain" description="ATP-grasp" evidence="2">
    <location>
        <begin position="139"/>
        <end position="318"/>
    </location>
</feature>
<dbReference type="EMBL" id="JH603170">
    <property type="protein sequence ID" value="EIC20954.1"/>
    <property type="molecule type" value="Genomic_DNA"/>
</dbReference>
<dbReference type="Gene3D" id="3.40.50.20">
    <property type="match status" value="1"/>
</dbReference>
<dbReference type="Pfam" id="PF15632">
    <property type="entry name" value="ATPgrasp_Ter"/>
    <property type="match status" value="1"/>
</dbReference>
<dbReference type="InterPro" id="IPR011761">
    <property type="entry name" value="ATP-grasp"/>
</dbReference>
<dbReference type="SUPFAM" id="SSF56059">
    <property type="entry name" value="Glutathione synthetase ATP-binding domain-like"/>
    <property type="match status" value="1"/>
</dbReference>
<keyword evidence="4" id="KW-1185">Reference proteome</keyword>
<keyword evidence="1" id="KW-0067">ATP-binding</keyword>
<evidence type="ECO:0000313" key="4">
    <source>
        <dbReference type="Proteomes" id="UP000002964"/>
    </source>
</evidence>
<dbReference type="AlphaFoldDB" id="H8Z7U2"/>
<dbReference type="RefSeq" id="WP_009151357.1">
    <property type="nucleotide sequence ID" value="NZ_CP121471.1"/>
</dbReference>
<dbReference type="HOGENOM" id="CLU_780100_0_0_6"/>
<dbReference type="Proteomes" id="UP000002964">
    <property type="component" value="Unassembled WGS sequence"/>
</dbReference>
<accession>H8Z7U2</accession>
<evidence type="ECO:0000313" key="3">
    <source>
        <dbReference type="EMBL" id="EIC20954.1"/>
    </source>
</evidence>
<organism evidence="3 4">
    <name type="scientific">Thiorhodovibrio frisius</name>
    <dbReference type="NCBI Taxonomy" id="631362"/>
    <lineage>
        <taxon>Bacteria</taxon>
        <taxon>Pseudomonadati</taxon>
        <taxon>Pseudomonadota</taxon>
        <taxon>Gammaproteobacteria</taxon>
        <taxon>Chromatiales</taxon>
        <taxon>Chromatiaceae</taxon>
        <taxon>Thiorhodovibrio</taxon>
    </lineage>
</organism>
<evidence type="ECO:0000256" key="1">
    <source>
        <dbReference type="PROSITE-ProRule" id="PRU00409"/>
    </source>
</evidence>
<sequence>MSALRRNSDWRRWTVAVTGMNAIPDNPGPGLAVARCLSASNAFRGRIVGLGYDALDPGLYHDGICCAAHLLPYPSAGAEALAERLSQIAEMEKIDAIIPCLDAELTNFDAVAVALTRAGLRTFLPAGAALAARAKDRLTDLCQRLGIACPETRLVADPAFFDRPDDWGWDYPLVVKGLYYDARVAYDRDMARAALRAIAAQWGYPVLVQRFVRGHEVNLAGLGDGQGGLMGPVMMRKQALTDKGKAWAGIAIADRKLERLAERLVRALRWRGPLEVEALVGDDGELRLLEINPRFPAWIYLSHGVGRNLPELQLRLMAKEALPALPPPRPGTLFIRQAEERIVALEDYASLTTTGSLTRGAATATQRAAA</sequence>
<keyword evidence="1" id="KW-0547">Nucleotide-binding</keyword>
<reference evidence="4" key="1">
    <citation type="submission" date="2011-06" db="EMBL/GenBank/DDBJ databases">
        <authorList>
            <consortium name="US DOE Joint Genome Institute (JGI-PGF)"/>
            <person name="Lucas S."/>
            <person name="Han J."/>
            <person name="Lapidus A."/>
            <person name="Cheng J.-F."/>
            <person name="Goodwin L."/>
            <person name="Pitluck S."/>
            <person name="Peters L."/>
            <person name="Land M.L."/>
            <person name="Hauser L."/>
            <person name="Vogl K."/>
            <person name="Liu Z."/>
            <person name="Overmann J."/>
            <person name="Frigaard N.-U."/>
            <person name="Bryant D.A."/>
            <person name="Woyke T.J."/>
        </authorList>
    </citation>
    <scope>NUCLEOTIDE SEQUENCE [LARGE SCALE GENOMIC DNA]</scope>
    <source>
        <strain evidence="4">970</strain>
    </source>
</reference>
<dbReference type="STRING" id="631362.Thi970DRAFT_04634"/>